<name>A0A1W6SQ58_9PROT</name>
<sequence length="69" mass="7604">MPAYSTRTTKKPGAASVRPGRGSLPMEEGRHPNYILQDMKALPIGLKYRRIIFAHLKLACHIAAMNSIG</sequence>
<keyword evidence="3" id="KW-1185">Reference proteome</keyword>
<evidence type="ECO:0000256" key="1">
    <source>
        <dbReference type="SAM" id="MobiDB-lite"/>
    </source>
</evidence>
<dbReference type="EMBL" id="CP021106">
    <property type="protein sequence ID" value="ARO87921.1"/>
    <property type="molecule type" value="Genomic_DNA"/>
</dbReference>
<feature type="region of interest" description="Disordered" evidence="1">
    <location>
        <begin position="1"/>
        <end position="29"/>
    </location>
</feature>
<gene>
    <name evidence="2" type="ORF">EBAPG3_009155</name>
</gene>
<evidence type="ECO:0000313" key="2">
    <source>
        <dbReference type="EMBL" id="ARO87921.1"/>
    </source>
</evidence>
<organism evidence="2 3">
    <name type="scientific">Nitrosospira lacus</name>
    <dbReference type="NCBI Taxonomy" id="1288494"/>
    <lineage>
        <taxon>Bacteria</taxon>
        <taxon>Pseudomonadati</taxon>
        <taxon>Pseudomonadota</taxon>
        <taxon>Betaproteobacteria</taxon>
        <taxon>Nitrosomonadales</taxon>
        <taxon>Nitrosomonadaceae</taxon>
        <taxon>Nitrosospira</taxon>
    </lineage>
</organism>
<accession>A0A1W6SQ58</accession>
<reference evidence="2 3" key="1">
    <citation type="journal article" date="2015" name="Int. J. Syst. Evol. Microbiol.">
        <title>Nitrosospira lacus sp. nov., a psychrotolerant, ammonia-oxidizing bacterium from sandy lake sediment.</title>
        <authorList>
            <person name="Urakawa H."/>
            <person name="Garcia J.C."/>
            <person name="Nielsen J.L."/>
            <person name="Le V.Q."/>
            <person name="Kozlowski J.A."/>
            <person name="Stein L.Y."/>
            <person name="Lim C.K."/>
            <person name="Pommerening-Roser A."/>
            <person name="Martens-Habbena W."/>
            <person name="Stahl D.A."/>
            <person name="Klotz M.G."/>
        </authorList>
    </citation>
    <scope>NUCLEOTIDE SEQUENCE [LARGE SCALE GENOMIC DNA]</scope>
    <source>
        <strain evidence="2 3">APG3</strain>
    </source>
</reference>
<protein>
    <submittedName>
        <fullName evidence="2">Uncharacterized protein</fullName>
    </submittedName>
</protein>
<evidence type="ECO:0000313" key="3">
    <source>
        <dbReference type="Proteomes" id="UP000012179"/>
    </source>
</evidence>
<dbReference type="Proteomes" id="UP000012179">
    <property type="component" value="Chromosome"/>
</dbReference>
<dbReference type="AlphaFoldDB" id="A0A1W6SQ58"/>
<proteinExistence type="predicted"/>